<dbReference type="InterPro" id="IPR000859">
    <property type="entry name" value="CUB_dom"/>
</dbReference>
<dbReference type="EnsemblMetazoa" id="XM_038217978.1">
    <property type="protein sequence ID" value="XP_038073906.1"/>
    <property type="gene ID" value="LOC119741989"/>
</dbReference>
<protein>
    <recommendedName>
        <fullName evidence="4">CUB domain-containing protein</fullName>
    </recommendedName>
</protein>
<dbReference type="GeneID" id="119741989"/>
<sequence length="397" mass="44302">MEAKRWLLLLLFVGLASADHSSEEQDCHEECTNGCFGPGPEECCHEQCHEGCTDSTDVGCKECRTVRVDGTCQDSCGPAFIYNEVTLELEPNPEFKFQHGQDCVEKCPKFAFTEGFRCVDRCSPGYRPEGDQCLRCGWACPKQGEVNPLVSDQCDGVKQYEWGVINRKNSPTGNVTCTQVLIGPPGSTLKLKLTDVDIHNAIDEKLVLVADEYRQSFDRETYATTLDLQTSALIVQHRTVATGNGYILAYNFMPPEGEVTDHGCDQVLTTNSGSFKSPGYPNKYRAREHCTYHIIVDPGMRVEVVFERLYLQGDEPACLADKMEVIEPILNTHVTHCGRKKPPFTIISKTNCLVLKFTSDDSRNFKGYTATFKAVEVPEGEKEDFSVDTEEDLPPAF</sequence>
<keyword evidence="6" id="KW-1185">Reference proteome</keyword>
<dbReference type="InterPro" id="IPR052129">
    <property type="entry name" value="Spermadhesin-Link_domain"/>
</dbReference>
<evidence type="ECO:0000313" key="5">
    <source>
        <dbReference type="EnsemblMetazoa" id="XP_038073906.1"/>
    </source>
</evidence>
<dbReference type="CDD" id="cd00041">
    <property type="entry name" value="CUB"/>
    <property type="match status" value="1"/>
</dbReference>
<dbReference type="SMART" id="SM00261">
    <property type="entry name" value="FU"/>
    <property type="match status" value="1"/>
</dbReference>
<evidence type="ECO:0000256" key="3">
    <source>
        <dbReference type="SAM" id="SignalP"/>
    </source>
</evidence>
<dbReference type="PANTHER" id="PTHR46908:SF8">
    <property type="entry name" value="C-TYPE LECTIN DOMAIN-CONTAINING PROTEIN"/>
    <property type="match status" value="1"/>
</dbReference>
<accession>A0A914BD30</accession>
<dbReference type="PANTHER" id="PTHR46908">
    <property type="entry name" value="CUBILIN-LIKE PROTEIN"/>
    <property type="match status" value="1"/>
</dbReference>
<proteinExistence type="predicted"/>
<dbReference type="AlphaFoldDB" id="A0A914BD30"/>
<comment type="caution">
    <text evidence="2">Lacks conserved residue(s) required for the propagation of feature annotation.</text>
</comment>
<keyword evidence="1" id="KW-1015">Disulfide bond</keyword>
<feature type="chain" id="PRO_5036781439" description="CUB domain-containing protein" evidence="3">
    <location>
        <begin position="19"/>
        <end position="397"/>
    </location>
</feature>
<dbReference type="FunFam" id="2.60.120.290:FF:000005">
    <property type="entry name" value="Procollagen C-endopeptidase enhancer 1"/>
    <property type="match status" value="1"/>
</dbReference>
<dbReference type="Proteomes" id="UP000887568">
    <property type="component" value="Unplaced"/>
</dbReference>
<dbReference type="InterPro" id="IPR035914">
    <property type="entry name" value="Sperma_CUB_dom_sf"/>
</dbReference>
<dbReference type="SUPFAM" id="SSF49854">
    <property type="entry name" value="Spermadhesin, CUB domain"/>
    <property type="match status" value="2"/>
</dbReference>
<dbReference type="Pfam" id="PF00431">
    <property type="entry name" value="CUB"/>
    <property type="match status" value="1"/>
</dbReference>
<dbReference type="SMART" id="SM00042">
    <property type="entry name" value="CUB"/>
    <property type="match status" value="1"/>
</dbReference>
<dbReference type="OMA" id="PAFIYNE"/>
<dbReference type="InterPro" id="IPR006211">
    <property type="entry name" value="Furin-like_Cys-rich_dom"/>
</dbReference>
<dbReference type="Gene3D" id="2.10.220.10">
    <property type="entry name" value="Hormone Receptor, Insulin-like Growth Factor Receptor 1, Chain A, domain 2"/>
    <property type="match status" value="1"/>
</dbReference>
<dbReference type="PROSITE" id="PS01180">
    <property type="entry name" value="CUB"/>
    <property type="match status" value="1"/>
</dbReference>
<dbReference type="InterPro" id="IPR009030">
    <property type="entry name" value="Growth_fac_rcpt_cys_sf"/>
</dbReference>
<evidence type="ECO:0000256" key="1">
    <source>
        <dbReference type="ARBA" id="ARBA00023157"/>
    </source>
</evidence>
<evidence type="ECO:0000256" key="2">
    <source>
        <dbReference type="PROSITE-ProRule" id="PRU00059"/>
    </source>
</evidence>
<dbReference type="SUPFAM" id="SSF57184">
    <property type="entry name" value="Growth factor receptor domain"/>
    <property type="match status" value="1"/>
</dbReference>
<dbReference type="Gene3D" id="2.60.120.290">
    <property type="entry name" value="Spermadhesin, CUB domain"/>
    <property type="match status" value="1"/>
</dbReference>
<feature type="signal peptide" evidence="3">
    <location>
        <begin position="1"/>
        <end position="18"/>
    </location>
</feature>
<feature type="domain" description="CUB" evidence="4">
    <location>
        <begin position="264"/>
        <end position="375"/>
    </location>
</feature>
<keyword evidence="3" id="KW-0732">Signal</keyword>
<dbReference type="InterPro" id="IPR006212">
    <property type="entry name" value="Furin_repeat"/>
</dbReference>
<reference evidence="5" key="1">
    <citation type="submission" date="2022-11" db="UniProtKB">
        <authorList>
            <consortium name="EnsemblMetazoa"/>
        </authorList>
    </citation>
    <scope>IDENTIFICATION</scope>
</reference>
<dbReference type="RefSeq" id="XP_038073906.1">
    <property type="nucleotide sequence ID" value="XM_038217978.1"/>
</dbReference>
<evidence type="ECO:0000259" key="4">
    <source>
        <dbReference type="PROSITE" id="PS01180"/>
    </source>
</evidence>
<evidence type="ECO:0000313" key="6">
    <source>
        <dbReference type="Proteomes" id="UP000887568"/>
    </source>
</evidence>
<dbReference type="OrthoDB" id="6116165at2759"/>
<name>A0A914BD30_PATMI</name>
<dbReference type="Pfam" id="PF00757">
    <property type="entry name" value="Furin-like"/>
    <property type="match status" value="1"/>
</dbReference>
<organism evidence="5 6">
    <name type="scientific">Patiria miniata</name>
    <name type="common">Bat star</name>
    <name type="synonym">Asterina miniata</name>
    <dbReference type="NCBI Taxonomy" id="46514"/>
    <lineage>
        <taxon>Eukaryota</taxon>
        <taxon>Metazoa</taxon>
        <taxon>Echinodermata</taxon>
        <taxon>Eleutherozoa</taxon>
        <taxon>Asterozoa</taxon>
        <taxon>Asteroidea</taxon>
        <taxon>Valvatacea</taxon>
        <taxon>Valvatida</taxon>
        <taxon>Asterinidae</taxon>
        <taxon>Patiria</taxon>
    </lineage>
</organism>